<reference evidence="1 2" key="1">
    <citation type="submission" date="2020-08" db="EMBL/GenBank/DDBJ databases">
        <title>A Genomic Blueprint of the Chicken Gut Microbiome.</title>
        <authorList>
            <person name="Gilroy R."/>
            <person name="Ravi A."/>
            <person name="Getino M."/>
            <person name="Pursley I."/>
            <person name="Horton D.L."/>
            <person name="Alikhan N.-F."/>
            <person name="Baker D."/>
            <person name="Gharbi K."/>
            <person name="Hall N."/>
            <person name="Watson M."/>
            <person name="Adriaenssens E.M."/>
            <person name="Foster-Nyarko E."/>
            <person name="Jarju S."/>
            <person name="Secka A."/>
            <person name="Antonio M."/>
            <person name="Oren A."/>
            <person name="Chaudhuri R."/>
            <person name="La Ragione R.M."/>
            <person name="Hildebrand F."/>
            <person name="Pallen M.J."/>
        </authorList>
    </citation>
    <scope>NUCLEOTIDE SEQUENCE [LARGE SCALE GENOMIC DNA]</scope>
    <source>
        <strain evidence="1 2">Sa1BUA8</strain>
    </source>
</reference>
<dbReference type="Pfam" id="PF19730">
    <property type="entry name" value="DUF6221"/>
    <property type="match status" value="1"/>
</dbReference>
<gene>
    <name evidence="1" type="ORF">H9623_13195</name>
</gene>
<keyword evidence="2" id="KW-1185">Reference proteome</keyword>
<dbReference type="AlphaFoldDB" id="A0A9D5UI04"/>
<comment type="caution">
    <text evidence="1">The sequence shown here is derived from an EMBL/GenBank/DDBJ whole genome shotgun (WGS) entry which is preliminary data.</text>
</comment>
<accession>A0A9D5UI04</accession>
<organism evidence="1 2">
    <name type="scientific">Oerskovia douganii</name>
    <dbReference type="NCBI Taxonomy" id="2762210"/>
    <lineage>
        <taxon>Bacteria</taxon>
        <taxon>Bacillati</taxon>
        <taxon>Actinomycetota</taxon>
        <taxon>Actinomycetes</taxon>
        <taxon>Micrococcales</taxon>
        <taxon>Cellulomonadaceae</taxon>
        <taxon>Oerskovia</taxon>
    </lineage>
</organism>
<evidence type="ECO:0000313" key="2">
    <source>
        <dbReference type="Proteomes" id="UP000822993"/>
    </source>
</evidence>
<protein>
    <submittedName>
        <fullName evidence="1">Uncharacterized protein</fullName>
    </submittedName>
</protein>
<dbReference type="RefSeq" id="WP_193720511.1">
    <property type="nucleotide sequence ID" value="NZ_JACSPN010000017.1"/>
</dbReference>
<dbReference type="InterPro" id="IPR046193">
    <property type="entry name" value="DUF6221"/>
</dbReference>
<sequence length="123" mass="14270">MTLTEFVLARIAEDEAAAHKEDADYANTSLLPTYDSEHQVRWNTERVLVECEAKRRIVERCRPIVAVVWRESDRLLASAFDETHMPTLAHSAPIWPNEHAEETLRDLALPYSDHPDYDEAWRP</sequence>
<dbReference type="Proteomes" id="UP000822993">
    <property type="component" value="Unassembled WGS sequence"/>
</dbReference>
<name>A0A9D5UI04_9CELL</name>
<evidence type="ECO:0000313" key="1">
    <source>
        <dbReference type="EMBL" id="MBE7701252.1"/>
    </source>
</evidence>
<dbReference type="EMBL" id="JACSPN010000017">
    <property type="protein sequence ID" value="MBE7701252.1"/>
    <property type="molecule type" value="Genomic_DNA"/>
</dbReference>
<proteinExistence type="predicted"/>